<protein>
    <submittedName>
        <fullName evidence="2">MarR family transcriptional regulator</fullName>
    </submittedName>
</protein>
<gene>
    <name evidence="2" type="primary">marR</name>
    <name evidence="2" type="ORF">GCM10017786_29440</name>
</gene>
<feature type="domain" description="HTH marR-type" evidence="1">
    <location>
        <begin position="1"/>
        <end position="133"/>
    </location>
</feature>
<dbReference type="PANTHER" id="PTHR33164:SF43">
    <property type="entry name" value="HTH-TYPE TRANSCRIPTIONAL REPRESSOR YETL"/>
    <property type="match status" value="1"/>
</dbReference>
<dbReference type="SUPFAM" id="SSF46785">
    <property type="entry name" value="Winged helix' DNA-binding domain"/>
    <property type="match status" value="1"/>
</dbReference>
<evidence type="ECO:0000313" key="2">
    <source>
        <dbReference type="EMBL" id="GHE94505.1"/>
    </source>
</evidence>
<dbReference type="InterPro" id="IPR039422">
    <property type="entry name" value="MarR/SlyA-like"/>
</dbReference>
<name>A0ABQ3IXD5_9PSEU</name>
<dbReference type="PRINTS" id="PR00598">
    <property type="entry name" value="HTHMARR"/>
</dbReference>
<dbReference type="Gene3D" id="1.10.10.10">
    <property type="entry name" value="Winged helix-like DNA-binding domain superfamily/Winged helix DNA-binding domain"/>
    <property type="match status" value="1"/>
</dbReference>
<dbReference type="InterPro" id="IPR036390">
    <property type="entry name" value="WH_DNA-bd_sf"/>
</dbReference>
<evidence type="ECO:0000259" key="1">
    <source>
        <dbReference type="PROSITE" id="PS50995"/>
    </source>
</evidence>
<dbReference type="Pfam" id="PF12802">
    <property type="entry name" value="MarR_2"/>
    <property type="match status" value="1"/>
</dbReference>
<dbReference type="InterPro" id="IPR000835">
    <property type="entry name" value="HTH_MarR-typ"/>
</dbReference>
<dbReference type="PROSITE" id="PS50995">
    <property type="entry name" value="HTH_MARR_2"/>
    <property type="match status" value="1"/>
</dbReference>
<dbReference type="InterPro" id="IPR036388">
    <property type="entry name" value="WH-like_DNA-bd_sf"/>
</dbReference>
<comment type="caution">
    <text evidence="2">The sequence shown here is derived from an EMBL/GenBank/DDBJ whole genome shotgun (WGS) entry which is preliminary data.</text>
</comment>
<keyword evidence="3" id="KW-1185">Reference proteome</keyword>
<dbReference type="PANTHER" id="PTHR33164">
    <property type="entry name" value="TRANSCRIPTIONAL REGULATOR, MARR FAMILY"/>
    <property type="match status" value="1"/>
</dbReference>
<dbReference type="SMART" id="SM00347">
    <property type="entry name" value="HTH_MARR"/>
    <property type="match status" value="1"/>
</dbReference>
<organism evidence="2 3">
    <name type="scientific">Amycolatopsis deserti</name>
    <dbReference type="NCBI Taxonomy" id="185696"/>
    <lineage>
        <taxon>Bacteria</taxon>
        <taxon>Bacillati</taxon>
        <taxon>Actinomycetota</taxon>
        <taxon>Actinomycetes</taxon>
        <taxon>Pseudonocardiales</taxon>
        <taxon>Pseudonocardiaceae</taxon>
        <taxon>Amycolatopsis</taxon>
    </lineage>
</organism>
<proteinExistence type="predicted"/>
<dbReference type="EMBL" id="BNAU01000002">
    <property type="protein sequence ID" value="GHE94505.1"/>
    <property type="molecule type" value="Genomic_DNA"/>
</dbReference>
<accession>A0ABQ3IXD5</accession>
<dbReference type="Proteomes" id="UP000605897">
    <property type="component" value="Unassembled WGS sequence"/>
</dbReference>
<evidence type="ECO:0000313" key="3">
    <source>
        <dbReference type="Proteomes" id="UP000605897"/>
    </source>
</evidence>
<dbReference type="RefSeq" id="WP_229874476.1">
    <property type="nucleotide sequence ID" value="NZ_BNAU01000002.1"/>
</dbReference>
<sequence>MTDLGASLARIVRRLMKAEEPVLRAHGLSMWAYAALSSLAERPATSQLALAKAIGYDKTRLIGLLDELAEAGLVVRERDPADRRSHIVRLTPAGESRHAAARADIRALEDDLLGALSPTEQRQFRAMLARLADES</sequence>
<reference evidence="3" key="1">
    <citation type="journal article" date="2019" name="Int. J. Syst. Evol. Microbiol.">
        <title>The Global Catalogue of Microorganisms (GCM) 10K type strain sequencing project: providing services to taxonomists for standard genome sequencing and annotation.</title>
        <authorList>
            <consortium name="The Broad Institute Genomics Platform"/>
            <consortium name="The Broad Institute Genome Sequencing Center for Infectious Disease"/>
            <person name="Wu L."/>
            <person name="Ma J."/>
        </authorList>
    </citation>
    <scope>NUCLEOTIDE SEQUENCE [LARGE SCALE GENOMIC DNA]</scope>
    <source>
        <strain evidence="3">CGMCC 4.7677</strain>
    </source>
</reference>